<keyword evidence="1" id="KW-0677">Repeat</keyword>
<dbReference type="InterPro" id="IPR056789">
    <property type="entry name" value="LRR_R13L1-DRL21"/>
</dbReference>
<dbReference type="InterPro" id="IPR027417">
    <property type="entry name" value="P-loop_NTPase"/>
</dbReference>
<dbReference type="Gene3D" id="3.40.50.300">
    <property type="entry name" value="P-loop containing nucleotide triphosphate hydrolases"/>
    <property type="match status" value="1"/>
</dbReference>
<feature type="domain" description="Disease resistance N-terminal" evidence="5">
    <location>
        <begin position="11"/>
        <end position="89"/>
    </location>
</feature>
<dbReference type="InterPro" id="IPR041118">
    <property type="entry name" value="Rx_N"/>
</dbReference>
<dbReference type="EMBL" id="JASCZI010120906">
    <property type="protein sequence ID" value="MED6157385.1"/>
    <property type="molecule type" value="Genomic_DNA"/>
</dbReference>
<keyword evidence="8" id="KW-1185">Reference proteome</keyword>
<dbReference type="Gene3D" id="3.80.10.10">
    <property type="entry name" value="Ribonuclease Inhibitor"/>
    <property type="match status" value="2"/>
</dbReference>
<dbReference type="Proteomes" id="UP001341840">
    <property type="component" value="Unassembled WGS sequence"/>
</dbReference>
<evidence type="ECO:0000256" key="1">
    <source>
        <dbReference type="ARBA" id="ARBA00022737"/>
    </source>
</evidence>
<dbReference type="Pfam" id="PF18052">
    <property type="entry name" value="Rx_N"/>
    <property type="match status" value="1"/>
</dbReference>
<feature type="domain" description="R13L1/DRL21-like LRR repeat region" evidence="6">
    <location>
        <begin position="316"/>
        <end position="440"/>
    </location>
</feature>
<dbReference type="PRINTS" id="PR00364">
    <property type="entry name" value="DISEASERSIST"/>
</dbReference>
<evidence type="ECO:0000259" key="6">
    <source>
        <dbReference type="Pfam" id="PF25019"/>
    </source>
</evidence>
<protein>
    <recommendedName>
        <fullName evidence="9">Disease resistance RPP13-like protein 1</fullName>
    </recommendedName>
</protein>
<dbReference type="SUPFAM" id="SSF52540">
    <property type="entry name" value="P-loop containing nucleoside triphosphate hydrolases"/>
    <property type="match status" value="1"/>
</dbReference>
<evidence type="ECO:0000256" key="2">
    <source>
        <dbReference type="ARBA" id="ARBA00022741"/>
    </source>
</evidence>
<dbReference type="PANTHER" id="PTHR47186:SF42">
    <property type="entry name" value="DISEASE RESISTANCE RPP13-LIKE PROTEIN 1"/>
    <property type="match status" value="1"/>
</dbReference>
<dbReference type="PANTHER" id="PTHR47186">
    <property type="entry name" value="LEUCINE-RICH REPEAT-CONTAINING PROTEIN 57"/>
    <property type="match status" value="1"/>
</dbReference>
<dbReference type="InterPro" id="IPR032675">
    <property type="entry name" value="LRR_dom_sf"/>
</dbReference>
<keyword evidence="2" id="KW-0547">Nucleotide-binding</keyword>
<feature type="domain" description="NB-ARC" evidence="4">
    <location>
        <begin position="174"/>
        <end position="264"/>
    </location>
</feature>
<evidence type="ECO:0008006" key="9">
    <source>
        <dbReference type="Google" id="ProtNLM"/>
    </source>
</evidence>
<comment type="caution">
    <text evidence="7">The sequence shown here is derived from an EMBL/GenBank/DDBJ whole genome shotgun (WGS) entry which is preliminary data.</text>
</comment>
<dbReference type="Pfam" id="PF00931">
    <property type="entry name" value="NB-ARC"/>
    <property type="match status" value="1"/>
</dbReference>
<sequence length="848" mass="95998">MAAGRAFLSSFVDAALNKVPSAINSIPARKPEEQDLLRRLRKSLRAVRPVLDDAEKKQINDPEVKNWLVNLQDALYMADDMLDELSTTKASTITKWNPGNSSSWSRYIDDILEGNNVDEIGAVDRMRGIVFIVESLVDEKDEFPLEKAAKDLEDMSWRNQTKSLLEGSDFYGRDKEKEEIIEMLLDDTCHGKLYVISIEGIGGVGKTTLAQVVYDDDKVKGKFDIRVWISVATKFDPVNVTKAIIEEVDSSSPCHELTNCRYLEMLPKKMQDLVNLRYLDVDGASRLKEMPKGMSKLTNLNFLSGYIVGEHEENGIRELATLENLHGSFCISKLQNVKNGGEALEAKIGDKKHIDILALSWDSYDGSVGVQTSRDILDKLQPHGELKELSIKGYRGENFPDWLGLSSYCSMTKLELSYCKNCSELPSLGQLPSLKYLRFYQLDGLERIGCEFYKNNKSFRRETAFKSLESLTFENMRCWKEWHFPDEFDGFPQLKSLSIYRCPVLTGNLPRHLPTLEELIIVGCQELACSLPRAPKLHKLVVDDVSEMRMEEAPQSLHTINIDRTPLAKSVLDCVGRTQPTHLQRICIRKCWANISISWDHLPASLQRLSISGCPNLTLSGQLQVQQSLKEIFICECDSLKLFPLVALPNLEKLEIGGCINLECFAVPPDHDDDVILPSLRELSIYNCPLLVSISTLVLAAQHLEKLTIRWCSEIDCFPEVGLPPSLRELDMDCCPKLTRWMILTGLHSEGLTTLKLSGWDEVESFPREGCLPTSLESLQIWEFEDLETLDCKALLDLTSLEELQIWDCEKLKNMTEERLPSSIIQIIMTECPLRSKLIETNHPVIDS</sequence>
<keyword evidence="3" id="KW-0611">Plant defense</keyword>
<accession>A0ABU6UAB7</accession>
<gene>
    <name evidence="7" type="ORF">PIB30_022654</name>
</gene>
<evidence type="ECO:0000313" key="7">
    <source>
        <dbReference type="EMBL" id="MED6157385.1"/>
    </source>
</evidence>
<dbReference type="Pfam" id="PF25019">
    <property type="entry name" value="LRR_R13L1-DRL21"/>
    <property type="match status" value="1"/>
</dbReference>
<dbReference type="InterPro" id="IPR002182">
    <property type="entry name" value="NB-ARC"/>
</dbReference>
<evidence type="ECO:0000259" key="5">
    <source>
        <dbReference type="Pfam" id="PF18052"/>
    </source>
</evidence>
<evidence type="ECO:0000313" key="8">
    <source>
        <dbReference type="Proteomes" id="UP001341840"/>
    </source>
</evidence>
<evidence type="ECO:0000259" key="4">
    <source>
        <dbReference type="Pfam" id="PF00931"/>
    </source>
</evidence>
<organism evidence="7 8">
    <name type="scientific">Stylosanthes scabra</name>
    <dbReference type="NCBI Taxonomy" id="79078"/>
    <lineage>
        <taxon>Eukaryota</taxon>
        <taxon>Viridiplantae</taxon>
        <taxon>Streptophyta</taxon>
        <taxon>Embryophyta</taxon>
        <taxon>Tracheophyta</taxon>
        <taxon>Spermatophyta</taxon>
        <taxon>Magnoliopsida</taxon>
        <taxon>eudicotyledons</taxon>
        <taxon>Gunneridae</taxon>
        <taxon>Pentapetalae</taxon>
        <taxon>rosids</taxon>
        <taxon>fabids</taxon>
        <taxon>Fabales</taxon>
        <taxon>Fabaceae</taxon>
        <taxon>Papilionoideae</taxon>
        <taxon>50 kb inversion clade</taxon>
        <taxon>dalbergioids sensu lato</taxon>
        <taxon>Dalbergieae</taxon>
        <taxon>Pterocarpus clade</taxon>
        <taxon>Stylosanthes</taxon>
    </lineage>
</organism>
<name>A0ABU6UAB7_9FABA</name>
<proteinExistence type="predicted"/>
<reference evidence="7 8" key="1">
    <citation type="journal article" date="2023" name="Plants (Basel)">
        <title>Bridging the Gap: Combining Genomics and Transcriptomics Approaches to Understand Stylosanthes scabra, an Orphan Legume from the Brazilian Caatinga.</title>
        <authorList>
            <person name="Ferreira-Neto J.R.C."/>
            <person name="da Silva M.D."/>
            <person name="Binneck E."/>
            <person name="de Melo N.F."/>
            <person name="da Silva R.H."/>
            <person name="de Melo A.L.T.M."/>
            <person name="Pandolfi V."/>
            <person name="Bustamante F.O."/>
            <person name="Brasileiro-Vidal A.C."/>
            <person name="Benko-Iseppon A.M."/>
        </authorList>
    </citation>
    <scope>NUCLEOTIDE SEQUENCE [LARGE SCALE GENOMIC DNA]</scope>
    <source>
        <tissue evidence="7">Leaves</tissue>
    </source>
</reference>
<dbReference type="Gene3D" id="1.20.5.4130">
    <property type="match status" value="1"/>
</dbReference>
<evidence type="ECO:0000256" key="3">
    <source>
        <dbReference type="ARBA" id="ARBA00022821"/>
    </source>
</evidence>
<dbReference type="SUPFAM" id="SSF52058">
    <property type="entry name" value="L domain-like"/>
    <property type="match status" value="2"/>
</dbReference>